<dbReference type="Pfam" id="PF08352">
    <property type="entry name" value="oligo_HPY"/>
    <property type="match status" value="1"/>
</dbReference>
<dbReference type="CDD" id="cd03257">
    <property type="entry name" value="ABC_NikE_OppD_transporters"/>
    <property type="match status" value="1"/>
</dbReference>
<dbReference type="Pfam" id="PF00005">
    <property type="entry name" value="ABC_tran"/>
    <property type="match status" value="1"/>
</dbReference>
<dbReference type="FunFam" id="3.40.50.300:FF:000016">
    <property type="entry name" value="Oligopeptide ABC transporter ATP-binding component"/>
    <property type="match status" value="1"/>
</dbReference>
<dbReference type="InterPro" id="IPR003593">
    <property type="entry name" value="AAA+_ATPase"/>
</dbReference>
<organism evidence="5 6">
    <name type="scientific">Thermofilum adornatum 1505</name>
    <dbReference type="NCBI Taxonomy" id="697581"/>
    <lineage>
        <taxon>Archaea</taxon>
        <taxon>Thermoproteota</taxon>
        <taxon>Thermoprotei</taxon>
        <taxon>Thermofilales</taxon>
        <taxon>Thermofilaceae</taxon>
        <taxon>Thermofilum</taxon>
    </lineage>
</organism>
<dbReference type="PROSITE" id="PS00211">
    <property type="entry name" value="ABC_TRANSPORTER_1"/>
    <property type="match status" value="1"/>
</dbReference>
<evidence type="ECO:0000256" key="2">
    <source>
        <dbReference type="ARBA" id="ARBA00022741"/>
    </source>
</evidence>
<protein>
    <submittedName>
        <fullName evidence="5">Oligopeptide/dipeptide ABC transporter, ATPase subunit</fullName>
    </submittedName>
</protein>
<reference evidence="6" key="1">
    <citation type="book" date="2010" name="EXTREMOPHILES" publisher="0:0-0">
        <title>Complete genome sequences of ten hyperthermophilic archaea reveal their metabolic capabilities and possible ecological roles.</title>
        <editorList>
            <person name="?"/>
        </editorList>
        <authorList>
            <person name="Ravin N.V."/>
            <person name="Mardanov A.V."/>
            <person name="Bonch-Osmolovskaya E.A."/>
            <person name="Skryabin K.G."/>
        </authorList>
    </citation>
    <scope>NUCLEOTIDE SEQUENCE [LARGE SCALE GENOMIC DNA]</scope>
    <source>
        <strain evidence="6">1505</strain>
    </source>
</reference>
<keyword evidence="3" id="KW-0067">ATP-binding</keyword>
<dbReference type="PROSITE" id="PS50893">
    <property type="entry name" value="ABC_TRANSPORTER_2"/>
    <property type="match status" value="1"/>
</dbReference>
<proteinExistence type="predicted"/>
<dbReference type="GO" id="GO:0015833">
    <property type="term" value="P:peptide transport"/>
    <property type="evidence" value="ECO:0007669"/>
    <property type="project" value="InterPro"/>
</dbReference>
<dbReference type="InterPro" id="IPR003439">
    <property type="entry name" value="ABC_transporter-like_ATP-bd"/>
</dbReference>
<dbReference type="PANTHER" id="PTHR43067">
    <property type="entry name" value="OLIGOPEPTIDE/DIPEPTIDE ABC TRANSPORTER, ATPASE SUBUNIT"/>
    <property type="match status" value="1"/>
</dbReference>
<gene>
    <name evidence="5" type="ORF">TCARB_1415</name>
</gene>
<dbReference type="NCBIfam" id="TIGR01727">
    <property type="entry name" value="oligo_HPY"/>
    <property type="match status" value="1"/>
</dbReference>
<evidence type="ECO:0000259" key="4">
    <source>
        <dbReference type="PROSITE" id="PS50893"/>
    </source>
</evidence>
<dbReference type="SMART" id="SM00382">
    <property type="entry name" value="AAA"/>
    <property type="match status" value="1"/>
</dbReference>
<dbReference type="PANTHER" id="PTHR43067:SF3">
    <property type="entry name" value="MALTOSE ABC TRANSPORTER, ATP-BINDING PROTEIN"/>
    <property type="match status" value="1"/>
</dbReference>
<dbReference type="InterPro" id="IPR013563">
    <property type="entry name" value="Oligopep_ABC_C"/>
</dbReference>
<keyword evidence="2" id="KW-0547">Nucleotide-binding</keyword>
<dbReference type="Proteomes" id="UP000266720">
    <property type="component" value="Chromosome"/>
</dbReference>
<evidence type="ECO:0000256" key="3">
    <source>
        <dbReference type="ARBA" id="ARBA00022840"/>
    </source>
</evidence>
<keyword evidence="1" id="KW-0813">Transport</keyword>
<dbReference type="STRING" id="697581.TCARB_1415"/>
<dbReference type="GO" id="GO:0016887">
    <property type="term" value="F:ATP hydrolysis activity"/>
    <property type="evidence" value="ECO:0007669"/>
    <property type="project" value="InterPro"/>
</dbReference>
<evidence type="ECO:0000313" key="5">
    <source>
        <dbReference type="EMBL" id="AJB42461.1"/>
    </source>
</evidence>
<evidence type="ECO:0000313" key="6">
    <source>
        <dbReference type="Proteomes" id="UP000266720"/>
    </source>
</evidence>
<dbReference type="Gene3D" id="3.40.50.300">
    <property type="entry name" value="P-loop containing nucleotide triphosphate hydrolases"/>
    <property type="match status" value="1"/>
</dbReference>
<dbReference type="EMBL" id="CP007493">
    <property type="protein sequence ID" value="AJB42461.1"/>
    <property type="molecule type" value="Genomic_DNA"/>
</dbReference>
<dbReference type="KEGG" id="tcb:TCARB_1415"/>
<dbReference type="InterPro" id="IPR017871">
    <property type="entry name" value="ABC_transporter-like_CS"/>
</dbReference>
<name>A0A3G1A9P7_9CREN</name>
<dbReference type="InterPro" id="IPR027417">
    <property type="entry name" value="P-loop_NTPase"/>
</dbReference>
<sequence length="325" mass="36509">MKNVSTVLSVKNLRLYFTTRKGVVKAVDNVSFDLKKGETLAIVGESGCGKSSLAKALIRLLPRNVHTYSGEILIDGNDVMKLSDEMFRRLIRWRKISMVFQGAQNSLNPVLKVGFQVAEPLMIHNNVSKEDALAEAKKYLRLVGIHESFADRYPFELSGGMKQRAVIAMALITHPEIIVLDEPTSALDVITQANIINLLKKIKNELGLSYIFITHDIAVTSELADRVAVMYAGEIVEISDADEFYYRPKHPYAEKLMASVPTLRTDKKLEFIPGAPPSLINPPQGCRFNPRCPYAFEKCLKESPPPYEIKSGNIVRCWLYHEGKR</sequence>
<dbReference type="GO" id="GO:0005524">
    <property type="term" value="F:ATP binding"/>
    <property type="evidence" value="ECO:0007669"/>
    <property type="project" value="UniProtKB-KW"/>
</dbReference>
<accession>A0A3G1A9P7</accession>
<evidence type="ECO:0000256" key="1">
    <source>
        <dbReference type="ARBA" id="ARBA00022448"/>
    </source>
</evidence>
<dbReference type="AlphaFoldDB" id="A0A3G1A9P7"/>
<dbReference type="SUPFAM" id="SSF52540">
    <property type="entry name" value="P-loop containing nucleoside triphosphate hydrolases"/>
    <property type="match status" value="1"/>
</dbReference>
<feature type="domain" description="ABC transporter" evidence="4">
    <location>
        <begin position="10"/>
        <end position="257"/>
    </location>
</feature>